<keyword evidence="6" id="KW-1185">Reference proteome</keyword>
<dbReference type="AlphaFoldDB" id="A0A8T0DD67"/>
<dbReference type="PANTHER" id="PTHR12953:SF0">
    <property type="entry name" value="SUN DOMAIN-CONTAINING OSSIFICATION FACTOR"/>
    <property type="match status" value="1"/>
</dbReference>
<dbReference type="Proteomes" id="UP000699462">
    <property type="component" value="Unassembled WGS sequence"/>
</dbReference>
<reference evidence="5 6" key="1">
    <citation type="submission" date="2019-07" db="EMBL/GenBank/DDBJ databases">
        <title>Annotation for the trematode Paragonimus westermani.</title>
        <authorList>
            <person name="Choi Y.-J."/>
        </authorList>
    </citation>
    <scope>NUCLEOTIDE SEQUENCE [LARGE SCALE GENOMIC DNA]</scope>
    <source>
        <strain evidence="5">180907_Pwestermani</strain>
    </source>
</reference>
<gene>
    <name evidence="5" type="ORF">P879_11421</name>
</gene>
<evidence type="ECO:0000256" key="1">
    <source>
        <dbReference type="ARBA" id="ARBA00004370"/>
    </source>
</evidence>
<organism evidence="5 6">
    <name type="scientific">Paragonimus westermani</name>
    <dbReference type="NCBI Taxonomy" id="34504"/>
    <lineage>
        <taxon>Eukaryota</taxon>
        <taxon>Metazoa</taxon>
        <taxon>Spiralia</taxon>
        <taxon>Lophotrochozoa</taxon>
        <taxon>Platyhelminthes</taxon>
        <taxon>Trematoda</taxon>
        <taxon>Digenea</taxon>
        <taxon>Plagiorchiida</taxon>
        <taxon>Troglotremata</taxon>
        <taxon>Troglotrematidae</taxon>
        <taxon>Paragonimus</taxon>
    </lineage>
</organism>
<evidence type="ECO:0000256" key="4">
    <source>
        <dbReference type="ARBA" id="ARBA00023136"/>
    </source>
</evidence>
<comment type="subcellular location">
    <subcellularLocation>
        <location evidence="1">Membrane</location>
    </subcellularLocation>
</comment>
<name>A0A8T0DD67_9TREM</name>
<dbReference type="InterPro" id="IPR045120">
    <property type="entry name" value="Suco/Slp1-like"/>
</dbReference>
<keyword evidence="2" id="KW-0812">Transmembrane</keyword>
<evidence type="ECO:0000256" key="2">
    <source>
        <dbReference type="ARBA" id="ARBA00022692"/>
    </source>
</evidence>
<evidence type="ECO:0000313" key="6">
    <source>
        <dbReference type="Proteomes" id="UP000699462"/>
    </source>
</evidence>
<dbReference type="PANTHER" id="PTHR12953">
    <property type="entry name" value="MEMBRANE PROTEIN CH1 RELATED"/>
    <property type="match status" value="1"/>
</dbReference>
<dbReference type="EMBL" id="JTDF01007041">
    <property type="protein sequence ID" value="KAF8565266.1"/>
    <property type="molecule type" value="Genomic_DNA"/>
</dbReference>
<dbReference type="GO" id="GO:0034975">
    <property type="term" value="P:protein folding in endoplasmic reticulum"/>
    <property type="evidence" value="ECO:0007669"/>
    <property type="project" value="TreeGrafter"/>
</dbReference>
<keyword evidence="3" id="KW-1133">Transmembrane helix</keyword>
<keyword evidence="4" id="KW-0472">Membrane</keyword>
<comment type="caution">
    <text evidence="5">The sequence shown here is derived from an EMBL/GenBank/DDBJ whole genome shotgun (WGS) entry which is preliminary data.</text>
</comment>
<evidence type="ECO:0000256" key="3">
    <source>
        <dbReference type="ARBA" id="ARBA00022989"/>
    </source>
</evidence>
<proteinExistence type="predicted"/>
<dbReference type="GO" id="GO:0016020">
    <property type="term" value="C:membrane"/>
    <property type="evidence" value="ECO:0007669"/>
    <property type="project" value="UniProtKB-SubCell"/>
</dbReference>
<dbReference type="GO" id="GO:0005737">
    <property type="term" value="C:cytoplasm"/>
    <property type="evidence" value="ECO:0007669"/>
    <property type="project" value="TreeGrafter"/>
</dbReference>
<evidence type="ECO:0000313" key="5">
    <source>
        <dbReference type="EMBL" id="KAF8565266.1"/>
    </source>
</evidence>
<sequence>MMSCAQPMCPKLPSFLLKLASETELVKPVISYEPTLRSEAPSYSTLNKHNSGYSKIESAKTRAEIVVPAALVGSRKDTTLMRLSNRVRLLERNVSVSMRYLEELSQSYRRQMDRLSRSFNLTTSWLKATAQGAEERDHMQQVSCATRFAYDDQASTQSRITKSLIVLLSVFSRCRTPS</sequence>
<accession>A0A8T0DD67</accession>
<dbReference type="OrthoDB" id="266334at2759"/>
<protein>
    <submittedName>
        <fullName evidence="5">Uncharacterized protein</fullName>
    </submittedName>
</protein>